<dbReference type="AlphaFoldDB" id="A0A9P6D2W4"/>
<feature type="domain" description="Ndc10" evidence="2">
    <location>
        <begin position="370"/>
        <end position="640"/>
    </location>
</feature>
<dbReference type="GO" id="GO:0003677">
    <property type="term" value="F:DNA binding"/>
    <property type="evidence" value="ECO:0007669"/>
    <property type="project" value="InterPro"/>
</dbReference>
<reference evidence="3" key="1">
    <citation type="submission" date="2020-11" db="EMBL/GenBank/DDBJ databases">
        <authorList>
            <consortium name="DOE Joint Genome Institute"/>
            <person name="Ahrendt S."/>
            <person name="Riley R."/>
            <person name="Andreopoulos W."/>
            <person name="Labutti K."/>
            <person name="Pangilinan J."/>
            <person name="Ruiz-Duenas F.J."/>
            <person name="Barrasa J.M."/>
            <person name="Sanchez-Garcia M."/>
            <person name="Camarero S."/>
            <person name="Miyauchi S."/>
            <person name="Serrano A."/>
            <person name="Linde D."/>
            <person name="Babiker R."/>
            <person name="Drula E."/>
            <person name="Ayuso-Fernandez I."/>
            <person name="Pacheco R."/>
            <person name="Padilla G."/>
            <person name="Ferreira P."/>
            <person name="Barriuso J."/>
            <person name="Kellner H."/>
            <person name="Castanera R."/>
            <person name="Alfaro M."/>
            <person name="Ramirez L."/>
            <person name="Pisabarro A.G."/>
            <person name="Kuo A."/>
            <person name="Tritt A."/>
            <person name="Lipzen A."/>
            <person name="He G."/>
            <person name="Yan M."/>
            <person name="Ng V."/>
            <person name="Cullen D."/>
            <person name="Martin F."/>
            <person name="Rosso M.-N."/>
            <person name="Henrissat B."/>
            <person name="Hibbett D."/>
            <person name="Martinez A.T."/>
            <person name="Grigoriev I.V."/>
        </authorList>
    </citation>
    <scope>NUCLEOTIDE SEQUENCE</scope>
    <source>
        <strain evidence="3">ATCC 90797</strain>
    </source>
</reference>
<dbReference type="InterPro" id="IPR031872">
    <property type="entry name" value="NDC10_II"/>
</dbReference>
<dbReference type="Pfam" id="PF16787">
    <property type="entry name" value="NDC10_II"/>
    <property type="match status" value="1"/>
</dbReference>
<organism evidence="3 4">
    <name type="scientific">Pleurotus eryngii</name>
    <name type="common">Boletus of the steppes</name>
    <dbReference type="NCBI Taxonomy" id="5323"/>
    <lineage>
        <taxon>Eukaryota</taxon>
        <taxon>Fungi</taxon>
        <taxon>Dikarya</taxon>
        <taxon>Basidiomycota</taxon>
        <taxon>Agaricomycotina</taxon>
        <taxon>Agaricomycetes</taxon>
        <taxon>Agaricomycetidae</taxon>
        <taxon>Agaricales</taxon>
        <taxon>Pleurotineae</taxon>
        <taxon>Pleurotaceae</taxon>
        <taxon>Pleurotus</taxon>
    </lineage>
</organism>
<dbReference type="Proteomes" id="UP000807025">
    <property type="component" value="Unassembled WGS sequence"/>
</dbReference>
<evidence type="ECO:0000313" key="3">
    <source>
        <dbReference type="EMBL" id="KAF9490446.1"/>
    </source>
</evidence>
<evidence type="ECO:0000313" key="4">
    <source>
        <dbReference type="Proteomes" id="UP000807025"/>
    </source>
</evidence>
<name>A0A9P6D2W4_PLEER</name>
<evidence type="ECO:0000259" key="2">
    <source>
        <dbReference type="Pfam" id="PF16787"/>
    </source>
</evidence>
<feature type="region of interest" description="Disordered" evidence="1">
    <location>
        <begin position="174"/>
        <end position="202"/>
    </location>
</feature>
<keyword evidence="4" id="KW-1185">Reference proteome</keyword>
<sequence>MAGDAPDIPIDPQLLNGGISRAQIPTSDILKPTTDNQGRVLTTRESFKAQVEAVRTKQPLRDALISAVQLASVPKGWNLERLRATLVNHWYPTSETSVPGRVTSLTNIPPHDPCEYPLLTINNDEELPLLITPRNPSPQQPPIIASLDSIDDEVSLVNEFGLSIDGAEAHKVLGYGDDDDEDNDDVNGEVDDLGEGEDNTESFQSYQTQLRVSAVLRAEGNRRQGGLKTQKAVVCAWEEFRTLARFEGRIQDDIVDEHSLLSFIQYSAERPKRTRRGHPIPGTFVGASHLKKLFFGALRICKEQDALDPSLATCGLVPGEDAPDITANTFLAEITPEQLEAVAKGFLMHRELCSVVYGHLAWTSQHSSGNRGDDLRALKLAELQPWTMTHPNQETKIQCLLALQSEEKAGKRGMRTVINPVYTVWMAHRSADLCPIGAFAIYHHYLHDVKQLASSEDIDWTVNKSWRQVRVLCGPKSPTTPFSDQSLYNLYVRAFEKANFTSRIKAHLPRHLLGFKQEEMGVDPNDTSQLGWVRGQTYFDTYRPSIAKAAVLAAHGYKTHEIYNPAWRQVRVPEQFLLLVCPMAEEIYEKVAGGANLNGAANYWKLVIQLRPYLFQCGAVLYERCPQSAIFRLPAFAHQDVRNWMLIALQAQEGSPIDRQRLENTILQQSLEDLRSIVSRQNLELARLPVMSLTQGFSMDRYSGEASKSGSVNAVPSTPPASVPNPFSQHRRDASGVYTAADTTLRAFVNASPPSSHVLREPTQVDLVLPPVEAFSDPGAARLIWPPCLGQKSVRWVDVFKLIKQPQLCWESWKPAKTLAQYETVSELWDIFTSGEPVYHNGIQTGVRPPLRDVEQYFQHRWRTKGASNQKKAWERFREIPEYIDNQSTSRGISPAVQSILAFEQRRPDSQGRLKAHKIAEIITLQRRTGPMSISTLSGRLVEDHRAKIEGSQRRLALLSPQSQRKVCRHSPPSLTHTRWWDHIP</sequence>
<protein>
    <recommendedName>
        <fullName evidence="2">Ndc10 domain-containing protein</fullName>
    </recommendedName>
</protein>
<dbReference type="EMBL" id="MU154641">
    <property type="protein sequence ID" value="KAF9490446.1"/>
    <property type="molecule type" value="Genomic_DNA"/>
</dbReference>
<comment type="caution">
    <text evidence="3">The sequence shown here is derived from an EMBL/GenBank/DDBJ whole genome shotgun (WGS) entry which is preliminary data.</text>
</comment>
<dbReference type="Gene3D" id="1.10.443.20">
    <property type="entry name" value="Centromere DNA-binding protein complex CBF3 subunit, domain 2"/>
    <property type="match status" value="1"/>
</dbReference>
<feature type="region of interest" description="Disordered" evidence="1">
    <location>
        <begin position="708"/>
        <end position="730"/>
    </location>
</feature>
<dbReference type="InterPro" id="IPR038279">
    <property type="entry name" value="Ndc10_dom2_sf"/>
</dbReference>
<feature type="compositionally biased region" description="Acidic residues" evidence="1">
    <location>
        <begin position="176"/>
        <end position="200"/>
    </location>
</feature>
<gene>
    <name evidence="3" type="ORF">BDN71DRAFT_1490630</name>
</gene>
<evidence type="ECO:0000256" key="1">
    <source>
        <dbReference type="SAM" id="MobiDB-lite"/>
    </source>
</evidence>
<proteinExistence type="predicted"/>
<accession>A0A9P6D2W4</accession>
<dbReference type="OrthoDB" id="2675946at2759"/>